<dbReference type="Gene3D" id="3.30.70.3290">
    <property type="match status" value="1"/>
</dbReference>
<dbReference type="RefSeq" id="WP_215911759.1">
    <property type="nucleotide sequence ID" value="NZ_JAERRF010000149.1"/>
</dbReference>
<dbReference type="PANTHER" id="PTHR43775:SF51">
    <property type="entry name" value="INACTIVE PHENOLPHTHIOCEROL SYNTHESIS POLYKETIDE SYNTHASE TYPE I PKS1-RELATED"/>
    <property type="match status" value="1"/>
</dbReference>
<dbReference type="PANTHER" id="PTHR43775">
    <property type="entry name" value="FATTY ACID SYNTHASE"/>
    <property type="match status" value="1"/>
</dbReference>
<evidence type="ECO:0000313" key="4">
    <source>
        <dbReference type="EMBL" id="MBL1102913.1"/>
    </source>
</evidence>
<protein>
    <submittedName>
        <fullName evidence="4">6-deoxyerythronolide-B synthase</fullName>
    </submittedName>
</protein>
<dbReference type="Proteomes" id="UP000634229">
    <property type="component" value="Unassembled WGS sequence"/>
</dbReference>
<dbReference type="InterPro" id="IPR014031">
    <property type="entry name" value="Ketoacyl_synth_C"/>
</dbReference>
<feature type="domain" description="Ketosynthase family 3 (KS3)" evidence="3">
    <location>
        <begin position="1"/>
        <end position="218"/>
    </location>
</feature>
<dbReference type="InterPro" id="IPR020841">
    <property type="entry name" value="PKS_Beta-ketoAc_synthase_dom"/>
</dbReference>
<dbReference type="PROSITE" id="PS52004">
    <property type="entry name" value="KS3_2"/>
    <property type="match status" value="1"/>
</dbReference>
<accession>A0ABS1NSC2</accession>
<feature type="non-terminal residue" evidence="4">
    <location>
        <position position="297"/>
    </location>
</feature>
<feature type="non-terminal residue" evidence="4">
    <location>
        <position position="1"/>
    </location>
</feature>
<evidence type="ECO:0000259" key="3">
    <source>
        <dbReference type="PROSITE" id="PS52004"/>
    </source>
</evidence>
<keyword evidence="2" id="KW-0511">Multifunctional enzyme</keyword>
<evidence type="ECO:0000313" key="5">
    <source>
        <dbReference type="Proteomes" id="UP000634229"/>
    </source>
</evidence>
<reference evidence="4 5" key="1">
    <citation type="submission" date="2021-01" db="EMBL/GenBank/DDBJ databases">
        <title>WGS of actinomycetes isolated from Thailand.</title>
        <authorList>
            <person name="Thawai C."/>
        </authorList>
    </citation>
    <scope>NUCLEOTIDE SEQUENCE [LARGE SCALE GENOMIC DNA]</scope>
    <source>
        <strain evidence="4 5">CA1R205</strain>
    </source>
</reference>
<gene>
    <name evidence="4" type="ORF">JK363_41400</name>
</gene>
<dbReference type="Pfam" id="PF16197">
    <property type="entry name" value="KAsynt_C_assoc"/>
    <property type="match status" value="1"/>
</dbReference>
<dbReference type="CDD" id="cd00833">
    <property type="entry name" value="PKS"/>
    <property type="match status" value="1"/>
</dbReference>
<keyword evidence="1" id="KW-0808">Transferase</keyword>
<name>A0ABS1NSC2_9ACTN</name>
<evidence type="ECO:0000256" key="2">
    <source>
        <dbReference type="ARBA" id="ARBA00023268"/>
    </source>
</evidence>
<dbReference type="InterPro" id="IPR014030">
    <property type="entry name" value="Ketoacyl_synth_N"/>
</dbReference>
<dbReference type="InterPro" id="IPR032821">
    <property type="entry name" value="PKS_assoc"/>
</dbReference>
<evidence type="ECO:0000256" key="1">
    <source>
        <dbReference type="ARBA" id="ARBA00022679"/>
    </source>
</evidence>
<dbReference type="Pfam" id="PF02801">
    <property type="entry name" value="Ketoacyl-synt_C"/>
    <property type="match status" value="1"/>
</dbReference>
<dbReference type="InterPro" id="IPR050091">
    <property type="entry name" value="PKS_NRPS_Biosynth_Enz"/>
</dbReference>
<sequence length="297" mass="31151">SFIEFSRQRGLSADGRCKAFAESADGTGWGEGVGMLLVERLSDAQRNGHQVLAVVRGSAVNQDGASNGLTAPNGPSQQRVIRQALASAQLAPSDVDAMEAHGTGTTLGDPIEAQALLATYGQDRTGEPLWLGSIKSNIGHTQAAAGVAGVIKMVMAMRHGVLPRTLHVDEPSSHVDWSAGAVELLTESRSWPETDRPWRAGVSSFGVSGTNAHTIIEQAPEPEESAPVAASVPGGLVPWMLSARSAEALRYQAERLRDGVVGLDPVDVGFSLATTRASLEHRAVVLADDPEARLTAL</sequence>
<proteinExistence type="predicted"/>
<dbReference type="EMBL" id="JAERRF010000149">
    <property type="protein sequence ID" value="MBL1102913.1"/>
    <property type="molecule type" value="Genomic_DNA"/>
</dbReference>
<dbReference type="Pfam" id="PF00109">
    <property type="entry name" value="ketoacyl-synt"/>
    <property type="match status" value="1"/>
</dbReference>
<organism evidence="4 5">
    <name type="scientific">Streptomyces coffeae</name>
    <dbReference type="NCBI Taxonomy" id="621382"/>
    <lineage>
        <taxon>Bacteria</taxon>
        <taxon>Bacillati</taxon>
        <taxon>Actinomycetota</taxon>
        <taxon>Actinomycetes</taxon>
        <taxon>Kitasatosporales</taxon>
        <taxon>Streptomycetaceae</taxon>
        <taxon>Streptomyces</taxon>
    </lineage>
</organism>
<keyword evidence="5" id="KW-1185">Reference proteome</keyword>
<comment type="caution">
    <text evidence="4">The sequence shown here is derived from an EMBL/GenBank/DDBJ whole genome shotgun (WGS) entry which is preliminary data.</text>
</comment>
<dbReference type="Gene3D" id="3.40.47.10">
    <property type="match status" value="1"/>
</dbReference>
<dbReference type="InterPro" id="IPR016039">
    <property type="entry name" value="Thiolase-like"/>
</dbReference>
<dbReference type="SMART" id="SM00825">
    <property type="entry name" value="PKS_KS"/>
    <property type="match status" value="1"/>
</dbReference>
<dbReference type="SUPFAM" id="SSF53901">
    <property type="entry name" value="Thiolase-like"/>
    <property type="match status" value="1"/>
</dbReference>